<name>A0ABS2S2K8_9PSEU</name>
<evidence type="ECO:0000313" key="4">
    <source>
        <dbReference type="Proteomes" id="UP001195724"/>
    </source>
</evidence>
<feature type="domain" description="Peptidase C14 caspase" evidence="2">
    <location>
        <begin position="12"/>
        <end position="215"/>
    </location>
</feature>
<dbReference type="Gene3D" id="3.40.50.1460">
    <property type="match status" value="1"/>
</dbReference>
<dbReference type="Pfam" id="PF00656">
    <property type="entry name" value="Peptidase_C14"/>
    <property type="match status" value="1"/>
</dbReference>
<dbReference type="EMBL" id="JAFBCL010000001">
    <property type="protein sequence ID" value="MBM7810477.1"/>
    <property type="molecule type" value="Genomic_DNA"/>
</dbReference>
<dbReference type="Proteomes" id="UP001195724">
    <property type="component" value="Unassembled WGS sequence"/>
</dbReference>
<sequence length="750" mass="80707">MSSAAPDAGRVRALVVGIAEYPVWPDFERKGLDEDAVRFARWLRRSGVPADNIELLLSPPRADLPDGLVCADRPSGADKVREVLTDLLAADGDVLWVFWAGHGYQNGIDVRMIMANARPTRPTNISFGAVTTSCTDRHVKSFRRQVFVVDACRMDAARIADPDPVQPWIEPLGRQDSIGQTILYACARGESASYSTEQRGGLFSKLVLAELEGRGPSFAADPDSAGLVTAVMLAARGEGGIPTPTSLIFQKDSEKEPTVIDVGRDGAEPVHRYDLGAFAAGDWKPLARNEGCGSAAACRLDVAWCLDRTRVRAVLADHADADLGFELNVVEQQIAGTTEGPSPVREWRSIDVTRPFPADLAEVLACSRQGAAVPAVVLRVECAAPVHRDQQADEAVKRWAHALDRAVPGVDIVVQVTAEAPVDSVPAAQRTARLLRVPADGAEGRWPVFARNRPGTAPKRQAVTSSRQTPTIAAVLGHLRHQAALRGLDPPTWYPRHLGEDDHHDAGSLAAADAVKAVVRAADEVDTPDPEVESGLLCAVRDLAPQWYLPLLRAYAGRSRGPVWSAAAAVAAVHDADLDVWLEAAGGAVGPDLMTDLPESWLCDAMCLAHLRRGETDTAGRWGEQDVSRGVAELCSWTSRHPCGDLTMADLVHLDWTAVVPAPRAGRRVDFDPAGAPAQVWRSKELWAALAAHPVGPETLRVLLAVPTHLHALRAAVGMVVANPEAVLVEDVTRCRRVLRYVATRERDSA</sequence>
<protein>
    <recommendedName>
        <fullName evidence="2">Peptidase C14 caspase domain-containing protein</fullName>
    </recommendedName>
</protein>
<accession>A0ABS2S2K8</accession>
<keyword evidence="4" id="KW-1185">Reference proteome</keyword>
<comment type="caution">
    <text evidence="3">The sequence shown here is derived from an EMBL/GenBank/DDBJ whole genome shotgun (WGS) entry which is preliminary data.</text>
</comment>
<evidence type="ECO:0000256" key="1">
    <source>
        <dbReference type="SAM" id="MobiDB-lite"/>
    </source>
</evidence>
<proteinExistence type="predicted"/>
<evidence type="ECO:0000313" key="3">
    <source>
        <dbReference type="EMBL" id="MBM7810477.1"/>
    </source>
</evidence>
<evidence type="ECO:0000259" key="2">
    <source>
        <dbReference type="Pfam" id="PF00656"/>
    </source>
</evidence>
<organism evidence="3 4">
    <name type="scientific">Saccharothrix algeriensis</name>
    <dbReference type="NCBI Taxonomy" id="173560"/>
    <lineage>
        <taxon>Bacteria</taxon>
        <taxon>Bacillati</taxon>
        <taxon>Actinomycetota</taxon>
        <taxon>Actinomycetes</taxon>
        <taxon>Pseudonocardiales</taxon>
        <taxon>Pseudonocardiaceae</taxon>
        <taxon>Saccharothrix</taxon>
    </lineage>
</organism>
<reference evidence="3 4" key="1">
    <citation type="submission" date="2021-01" db="EMBL/GenBank/DDBJ databases">
        <title>Sequencing the genomes of 1000 actinobacteria strains.</title>
        <authorList>
            <person name="Klenk H.-P."/>
        </authorList>
    </citation>
    <scope>NUCLEOTIDE SEQUENCE [LARGE SCALE GENOMIC DNA]</scope>
    <source>
        <strain evidence="3 4">DSM 44581</strain>
    </source>
</reference>
<dbReference type="SUPFAM" id="SSF52129">
    <property type="entry name" value="Caspase-like"/>
    <property type="match status" value="1"/>
</dbReference>
<dbReference type="InterPro" id="IPR011600">
    <property type="entry name" value="Pept_C14_caspase"/>
</dbReference>
<dbReference type="RefSeq" id="WP_204841447.1">
    <property type="nucleotide sequence ID" value="NZ_JAFBCL010000001.1"/>
</dbReference>
<gene>
    <name evidence="3" type="ORF">JOE68_001342</name>
</gene>
<feature type="region of interest" description="Disordered" evidence="1">
    <location>
        <begin position="446"/>
        <end position="467"/>
    </location>
</feature>
<dbReference type="InterPro" id="IPR029030">
    <property type="entry name" value="Caspase-like_dom_sf"/>
</dbReference>